<protein>
    <submittedName>
        <fullName evidence="1">Exostosin-like glycosyltransferase</fullName>
    </submittedName>
</protein>
<dbReference type="GO" id="GO:0016740">
    <property type="term" value="F:transferase activity"/>
    <property type="evidence" value="ECO:0007669"/>
    <property type="project" value="UniProtKB-KW"/>
</dbReference>
<evidence type="ECO:0000313" key="1">
    <source>
        <dbReference type="EMBL" id="PSC67269.1"/>
    </source>
</evidence>
<dbReference type="OrthoDB" id="1924787at2759"/>
<comment type="caution">
    <text evidence="1">The sequence shown here is derived from an EMBL/GenBank/DDBJ whole genome shotgun (WGS) entry which is preliminary data.</text>
</comment>
<accession>A0A2P6UZL3</accession>
<proteinExistence type="predicted"/>
<organism evidence="1 2">
    <name type="scientific">Micractinium conductrix</name>
    <dbReference type="NCBI Taxonomy" id="554055"/>
    <lineage>
        <taxon>Eukaryota</taxon>
        <taxon>Viridiplantae</taxon>
        <taxon>Chlorophyta</taxon>
        <taxon>core chlorophytes</taxon>
        <taxon>Trebouxiophyceae</taxon>
        <taxon>Chlorellales</taxon>
        <taxon>Chlorellaceae</taxon>
        <taxon>Chlorella clade</taxon>
        <taxon>Micractinium</taxon>
    </lineage>
</organism>
<dbReference type="AlphaFoldDB" id="A0A2P6UZL3"/>
<reference evidence="1 2" key="1">
    <citation type="journal article" date="2018" name="Plant J.">
        <title>Genome sequences of Chlorella sorokiniana UTEX 1602 and Micractinium conductrix SAG 241.80: implications to maltose excretion by a green alga.</title>
        <authorList>
            <person name="Arriola M.B."/>
            <person name="Velmurugan N."/>
            <person name="Zhang Y."/>
            <person name="Plunkett M.H."/>
            <person name="Hondzo H."/>
            <person name="Barney B.M."/>
        </authorList>
    </citation>
    <scope>NUCLEOTIDE SEQUENCE [LARGE SCALE GENOMIC DNA]</scope>
    <source>
        <strain evidence="1 2">SAG 241.80</strain>
    </source>
</reference>
<dbReference type="EMBL" id="LHPF02000069">
    <property type="protein sequence ID" value="PSC67269.1"/>
    <property type="molecule type" value="Genomic_DNA"/>
</dbReference>
<sequence>MQLASDTAFYYGWEQYSGNYAAYVKFMEQFLTSAVRTEDPSEANLFFVPAFTFHYSGNVGHASEHLHLLLDHIKHQFPY</sequence>
<dbReference type="Proteomes" id="UP000239649">
    <property type="component" value="Unassembled WGS sequence"/>
</dbReference>
<name>A0A2P6UZL3_9CHLO</name>
<gene>
    <name evidence="1" type="ORF">C2E20_9042</name>
</gene>
<evidence type="ECO:0000313" key="2">
    <source>
        <dbReference type="Proteomes" id="UP000239649"/>
    </source>
</evidence>
<keyword evidence="2" id="KW-1185">Reference proteome</keyword>